<dbReference type="RefSeq" id="WP_369789823.1">
    <property type="nucleotide sequence ID" value="NZ_CP165628.1"/>
</dbReference>
<evidence type="ECO:0000313" key="1">
    <source>
        <dbReference type="EMBL" id="XDU73350.1"/>
    </source>
</evidence>
<accession>A0AB39VSK3</accession>
<dbReference type="EMBL" id="CP165628">
    <property type="protein sequence ID" value="XDU73350.1"/>
    <property type="molecule type" value="Genomic_DNA"/>
</dbReference>
<proteinExistence type="predicted"/>
<gene>
    <name evidence="1" type="ORF">AB3G37_04350</name>
</gene>
<sequence>MSISQLSFASQRIGAEFIQKANISPRTNHLIELLKNSAKKITSNFASEINHLNTEKKIVTNFLKSYQKSSVIGLAVGKLNLDAISRGKIKPEEQVGKENFKIISSVYAKFGPIGKNKSAGEEVSIKEALTPNSPTGSILDKYEKKSLGGDKFSWMRKEMTPAELESSMVFRQPQGQFNIWDGVVRSPVLSVDFNKKDPAERINNHGQSSLYTKLALEANADLASRKHIE</sequence>
<dbReference type="AlphaFoldDB" id="A0AB39VSK3"/>
<reference evidence="1" key="1">
    <citation type="submission" date="2024-07" db="EMBL/GenBank/DDBJ databases">
        <authorList>
            <person name="Biller S.J."/>
        </authorList>
    </citation>
    <scope>NUCLEOTIDE SEQUENCE</scope>
    <source>
        <strain evidence="1">WC2420</strain>
    </source>
</reference>
<protein>
    <submittedName>
        <fullName evidence="1">Uncharacterized protein</fullName>
    </submittedName>
</protein>
<name>A0AB39VSK3_9GAMM</name>
<organism evidence="1">
    <name type="scientific">Rouxiella sp. WC2420</name>
    <dbReference type="NCBI Taxonomy" id="3234145"/>
    <lineage>
        <taxon>Bacteria</taxon>
        <taxon>Pseudomonadati</taxon>
        <taxon>Pseudomonadota</taxon>
        <taxon>Gammaproteobacteria</taxon>
        <taxon>Enterobacterales</taxon>
        <taxon>Yersiniaceae</taxon>
        <taxon>Rouxiella</taxon>
    </lineage>
</organism>